<proteinExistence type="predicted"/>
<dbReference type="EMBL" id="LS483452">
    <property type="protein sequence ID" value="SQH75320.1"/>
    <property type="molecule type" value="Genomic_DNA"/>
</dbReference>
<dbReference type="Proteomes" id="UP000250123">
    <property type="component" value="Chromosome SHEWBE"/>
</dbReference>
<name>A0A330M2P7_9GAMM</name>
<dbReference type="AlphaFoldDB" id="A0A330M2P7"/>
<accession>A0A330M2P7</accession>
<sequence>MGKRLIEIHANQVIFIGHKVGANPMLDSDTKADKLPLKIHLPPRFL</sequence>
<protein>
    <submittedName>
        <fullName evidence="1">Uncharacterized protein</fullName>
    </submittedName>
</protein>
<dbReference type="KEGG" id="sbk:SHEWBE_1354"/>
<evidence type="ECO:0000313" key="2">
    <source>
        <dbReference type="Proteomes" id="UP000250123"/>
    </source>
</evidence>
<organism evidence="1 2">
    <name type="scientific">Shewanella benthica</name>
    <dbReference type="NCBI Taxonomy" id="43661"/>
    <lineage>
        <taxon>Bacteria</taxon>
        <taxon>Pseudomonadati</taxon>
        <taxon>Pseudomonadota</taxon>
        <taxon>Gammaproteobacteria</taxon>
        <taxon>Alteromonadales</taxon>
        <taxon>Shewanellaceae</taxon>
        <taxon>Shewanella</taxon>
    </lineage>
</organism>
<gene>
    <name evidence="1" type="ORF">SHEWBE_1354</name>
</gene>
<reference evidence="2" key="1">
    <citation type="submission" date="2018-06" db="EMBL/GenBank/DDBJ databases">
        <authorList>
            <person name="Cea G.-C."/>
            <person name="William W."/>
        </authorList>
    </citation>
    <scope>NUCLEOTIDE SEQUENCE [LARGE SCALE GENOMIC DNA]</scope>
    <source>
        <strain evidence="2">DB21MT-2</strain>
    </source>
</reference>
<evidence type="ECO:0000313" key="1">
    <source>
        <dbReference type="EMBL" id="SQH75320.1"/>
    </source>
</evidence>